<reference evidence="8" key="2">
    <citation type="submission" date="2023-06" db="EMBL/GenBank/DDBJ databases">
        <authorList>
            <person name="Kobayashi Y."/>
            <person name="Kayamori A."/>
            <person name="Aoki K."/>
            <person name="Shiwa Y."/>
            <person name="Fujita N."/>
            <person name="Sugita T."/>
            <person name="Iwasaki W."/>
            <person name="Tanaka N."/>
            <person name="Takashima M."/>
        </authorList>
    </citation>
    <scope>NUCLEOTIDE SEQUENCE</scope>
    <source>
        <strain evidence="8">HIS016</strain>
    </source>
</reference>
<protein>
    <recommendedName>
        <fullName evidence="7">C2H2-type domain-containing protein</fullName>
    </recommendedName>
</protein>
<dbReference type="GO" id="GO:0000981">
    <property type="term" value="F:DNA-binding transcription factor activity, RNA polymerase II-specific"/>
    <property type="evidence" value="ECO:0007669"/>
    <property type="project" value="TreeGrafter"/>
</dbReference>
<feature type="domain" description="C2H2-type" evidence="7">
    <location>
        <begin position="222"/>
        <end position="249"/>
    </location>
</feature>
<feature type="compositionally biased region" description="Polar residues" evidence="6">
    <location>
        <begin position="120"/>
        <end position="129"/>
    </location>
</feature>
<dbReference type="Proteomes" id="UP001222932">
    <property type="component" value="Unassembled WGS sequence"/>
</dbReference>
<accession>A0AAD3TR50</accession>
<evidence type="ECO:0000313" key="9">
    <source>
        <dbReference type="Proteomes" id="UP001222932"/>
    </source>
</evidence>
<dbReference type="GO" id="GO:0005634">
    <property type="term" value="C:nucleus"/>
    <property type="evidence" value="ECO:0007669"/>
    <property type="project" value="UniProtKB-ARBA"/>
</dbReference>
<keyword evidence="1" id="KW-0479">Metal-binding</keyword>
<evidence type="ECO:0000256" key="5">
    <source>
        <dbReference type="PROSITE-ProRule" id="PRU00042"/>
    </source>
</evidence>
<evidence type="ECO:0000313" key="8">
    <source>
        <dbReference type="EMBL" id="GMK55408.1"/>
    </source>
</evidence>
<dbReference type="PANTHER" id="PTHR19818">
    <property type="entry name" value="ZINC FINGER PROTEIN ZIC AND GLI"/>
    <property type="match status" value="1"/>
</dbReference>
<evidence type="ECO:0000256" key="1">
    <source>
        <dbReference type="ARBA" id="ARBA00022723"/>
    </source>
</evidence>
<dbReference type="Gene3D" id="3.30.160.60">
    <property type="entry name" value="Classic Zinc Finger"/>
    <property type="match status" value="2"/>
</dbReference>
<evidence type="ECO:0000256" key="4">
    <source>
        <dbReference type="ARBA" id="ARBA00022833"/>
    </source>
</evidence>
<feature type="compositionally biased region" description="Low complexity" evidence="6">
    <location>
        <begin position="162"/>
        <end position="182"/>
    </location>
</feature>
<evidence type="ECO:0000256" key="2">
    <source>
        <dbReference type="ARBA" id="ARBA00022737"/>
    </source>
</evidence>
<feature type="compositionally biased region" description="Polar residues" evidence="6">
    <location>
        <begin position="139"/>
        <end position="152"/>
    </location>
</feature>
<sequence length="403" mass="42598">MALSNPFGVAMFDHNGIGLETHQHKVYTESKPYVDVFSFDQGASVSGQGAYYSNNFMESPTLPPPTVFDTGLPTHYAGAAASAITMAPMPTIQAPVNSTALAANLQRVVDANANALQLDTTSLTPSGSPRTGGYPSPSFELSPTPGLTNPTEGTPGPRSHSRCSSHSSSDGLASGFTSVVVTPGGGSPVLPIRTSLGGGGRKNSAVANGTFIPKKDHLCPYQACERHTRTFRSNADLQRHIRSHKGEKPHKCPSTDCQKAYGQQNKMVKHVESQHPHLLSMVELGRTRTRRTAVAQAQRNLNVRRVGGTSPYAKASALAYPSYPSTPVQSPPLMTAPTSTGGLYHSPIGFHHRPAPYMPRSGAPLHQMARTASSGSSGSANGLAAGFQLPVTSFGQWWAQSQS</sequence>
<dbReference type="GO" id="GO:0008270">
    <property type="term" value="F:zinc ion binding"/>
    <property type="evidence" value="ECO:0007669"/>
    <property type="project" value="UniProtKB-KW"/>
</dbReference>
<reference evidence="8" key="1">
    <citation type="journal article" date="2023" name="BMC Genomics">
        <title>Chromosome-level genome assemblies of Cutaneotrichosporon spp. (Trichosporonales, Basidiomycota) reveal imbalanced evolution between nucleotide sequences and chromosome synteny.</title>
        <authorList>
            <person name="Kobayashi Y."/>
            <person name="Kayamori A."/>
            <person name="Aoki K."/>
            <person name="Shiwa Y."/>
            <person name="Matsutani M."/>
            <person name="Fujita N."/>
            <person name="Sugita T."/>
            <person name="Iwasaki W."/>
            <person name="Tanaka N."/>
            <person name="Takashima M."/>
        </authorList>
    </citation>
    <scope>NUCLEOTIDE SEQUENCE</scope>
    <source>
        <strain evidence="8">HIS016</strain>
    </source>
</reference>
<dbReference type="EMBL" id="BTCM01000002">
    <property type="protein sequence ID" value="GMK55408.1"/>
    <property type="molecule type" value="Genomic_DNA"/>
</dbReference>
<dbReference type="SMART" id="SM00355">
    <property type="entry name" value="ZnF_C2H2"/>
    <property type="match status" value="2"/>
</dbReference>
<keyword evidence="3 5" id="KW-0863">Zinc-finger</keyword>
<comment type="caution">
    <text evidence="8">The sequence shown here is derived from an EMBL/GenBank/DDBJ whole genome shotgun (WGS) entry which is preliminary data.</text>
</comment>
<keyword evidence="9" id="KW-1185">Reference proteome</keyword>
<evidence type="ECO:0000256" key="6">
    <source>
        <dbReference type="SAM" id="MobiDB-lite"/>
    </source>
</evidence>
<keyword evidence="2" id="KW-0677">Repeat</keyword>
<name>A0AAD3TR50_9TREE</name>
<dbReference type="PROSITE" id="PS50157">
    <property type="entry name" value="ZINC_FINGER_C2H2_2"/>
    <property type="match status" value="1"/>
</dbReference>
<dbReference type="GO" id="GO:0000978">
    <property type="term" value="F:RNA polymerase II cis-regulatory region sequence-specific DNA binding"/>
    <property type="evidence" value="ECO:0007669"/>
    <property type="project" value="TreeGrafter"/>
</dbReference>
<dbReference type="PROSITE" id="PS00028">
    <property type="entry name" value="ZINC_FINGER_C2H2_1"/>
    <property type="match status" value="1"/>
</dbReference>
<gene>
    <name evidence="8" type="ORF">CspeluHIS016_0204640</name>
</gene>
<dbReference type="InterPro" id="IPR036236">
    <property type="entry name" value="Znf_C2H2_sf"/>
</dbReference>
<dbReference type="InterPro" id="IPR050329">
    <property type="entry name" value="GLI_C2H2-zinc-finger"/>
</dbReference>
<keyword evidence="4" id="KW-0862">Zinc</keyword>
<dbReference type="GO" id="GO:0045944">
    <property type="term" value="P:positive regulation of transcription by RNA polymerase II"/>
    <property type="evidence" value="ECO:0007669"/>
    <property type="project" value="UniProtKB-ARBA"/>
</dbReference>
<feature type="region of interest" description="Disordered" evidence="6">
    <location>
        <begin position="120"/>
        <end position="185"/>
    </location>
</feature>
<proteinExistence type="predicted"/>
<evidence type="ECO:0000259" key="7">
    <source>
        <dbReference type="PROSITE" id="PS50157"/>
    </source>
</evidence>
<organism evidence="8 9">
    <name type="scientific">Cutaneotrichosporon spelunceum</name>
    <dbReference type="NCBI Taxonomy" id="1672016"/>
    <lineage>
        <taxon>Eukaryota</taxon>
        <taxon>Fungi</taxon>
        <taxon>Dikarya</taxon>
        <taxon>Basidiomycota</taxon>
        <taxon>Agaricomycotina</taxon>
        <taxon>Tremellomycetes</taxon>
        <taxon>Trichosporonales</taxon>
        <taxon>Trichosporonaceae</taxon>
        <taxon>Cutaneotrichosporon</taxon>
    </lineage>
</organism>
<dbReference type="InterPro" id="IPR013087">
    <property type="entry name" value="Znf_C2H2_type"/>
</dbReference>
<dbReference type="AlphaFoldDB" id="A0AAD3TR50"/>
<dbReference type="PANTHER" id="PTHR19818:SF139">
    <property type="entry name" value="PAIR-RULE PROTEIN ODD-PAIRED"/>
    <property type="match status" value="1"/>
</dbReference>
<dbReference type="SUPFAM" id="SSF57667">
    <property type="entry name" value="beta-beta-alpha zinc fingers"/>
    <property type="match status" value="1"/>
</dbReference>
<evidence type="ECO:0000256" key="3">
    <source>
        <dbReference type="ARBA" id="ARBA00022771"/>
    </source>
</evidence>